<evidence type="ECO:0000259" key="9">
    <source>
        <dbReference type="PROSITE" id="PS50928"/>
    </source>
</evidence>
<organism evidence="10 11">
    <name type="scientific">Rhizobium wenxiniae</name>
    <dbReference type="NCBI Taxonomy" id="1737357"/>
    <lineage>
        <taxon>Bacteria</taxon>
        <taxon>Pseudomonadati</taxon>
        <taxon>Pseudomonadota</taxon>
        <taxon>Alphaproteobacteria</taxon>
        <taxon>Hyphomicrobiales</taxon>
        <taxon>Rhizobiaceae</taxon>
        <taxon>Rhizobium/Agrobacterium group</taxon>
        <taxon>Rhizobium</taxon>
    </lineage>
</organism>
<evidence type="ECO:0000313" key="10">
    <source>
        <dbReference type="EMBL" id="MBB6165935.1"/>
    </source>
</evidence>
<dbReference type="GO" id="GO:0055085">
    <property type="term" value="P:transmembrane transport"/>
    <property type="evidence" value="ECO:0007669"/>
    <property type="project" value="InterPro"/>
</dbReference>
<name>A0A7W9YCB8_9HYPH</name>
<keyword evidence="5 8" id="KW-0812">Transmembrane</keyword>
<dbReference type="AlphaFoldDB" id="A0A7W9YCB8"/>
<dbReference type="PANTHER" id="PTHR42929">
    <property type="entry name" value="INNER MEMBRANE ABC TRANSPORTER PERMEASE PROTEIN YDCU-RELATED-RELATED"/>
    <property type="match status" value="1"/>
</dbReference>
<feature type="transmembrane region" description="Helical" evidence="8">
    <location>
        <begin position="81"/>
        <end position="104"/>
    </location>
</feature>
<dbReference type="PANTHER" id="PTHR42929:SF1">
    <property type="entry name" value="INNER MEMBRANE ABC TRANSPORTER PERMEASE PROTEIN YDCU-RELATED"/>
    <property type="match status" value="1"/>
</dbReference>
<evidence type="ECO:0000256" key="6">
    <source>
        <dbReference type="ARBA" id="ARBA00022989"/>
    </source>
</evidence>
<keyword evidence="4" id="KW-1003">Cell membrane</keyword>
<keyword evidence="6 8" id="KW-1133">Transmembrane helix</keyword>
<dbReference type="GO" id="GO:0005886">
    <property type="term" value="C:plasma membrane"/>
    <property type="evidence" value="ECO:0007669"/>
    <property type="project" value="UniProtKB-SubCell"/>
</dbReference>
<dbReference type="InterPro" id="IPR035906">
    <property type="entry name" value="MetI-like_sf"/>
</dbReference>
<dbReference type="Pfam" id="PF00528">
    <property type="entry name" value="BPD_transp_1"/>
    <property type="match status" value="1"/>
</dbReference>
<keyword evidence="3 8" id="KW-0813">Transport</keyword>
<comment type="caution">
    <text evidence="10">The sequence shown here is derived from an EMBL/GenBank/DDBJ whole genome shotgun (WGS) entry which is preliminary data.</text>
</comment>
<dbReference type="Gene3D" id="1.10.3720.10">
    <property type="entry name" value="MetI-like"/>
    <property type="match status" value="1"/>
</dbReference>
<comment type="similarity">
    <text evidence="2">Belongs to the binding-protein-dependent transport system permease family. CysTW subfamily.</text>
</comment>
<evidence type="ECO:0000256" key="7">
    <source>
        <dbReference type="ARBA" id="ARBA00023136"/>
    </source>
</evidence>
<keyword evidence="7 8" id="KW-0472">Membrane</keyword>
<feature type="transmembrane region" description="Helical" evidence="8">
    <location>
        <begin position="220"/>
        <end position="244"/>
    </location>
</feature>
<sequence>MSEFVERAVSVPAETAAGRRPIGLLLVAIPVFLVIWLVIWPAINAISRTIWRTDADGNSSFDLSSYAFFFSDRYSLDNLAITLWTTLVCAVLLLVICLPIALYLRFSHGRLPAYVQALAILPMFVPSIILAFAFIRVLGPNGMVDILLNAVGLPKIRTPYLTPWGPVIGLVWDNIPLTVLILLSGLGSVANQSIEAARDVGANTLRVFWHIILPRISNSILVALSFSVLGIFSSFTLPYLLGPASPEMLGPFMQRTLRDVQDPIGAMTQAVVAFGFCILFGLFYVRSVAKNRGK</sequence>
<dbReference type="EMBL" id="JACHEG010000012">
    <property type="protein sequence ID" value="MBB6165935.1"/>
    <property type="molecule type" value="Genomic_DNA"/>
</dbReference>
<accession>A0A7W9YCB8</accession>
<feature type="transmembrane region" description="Helical" evidence="8">
    <location>
        <begin position="164"/>
        <end position="183"/>
    </location>
</feature>
<comment type="subcellular location">
    <subcellularLocation>
        <location evidence="1 8">Cell membrane</location>
        <topology evidence="1 8">Multi-pass membrane protein</topology>
    </subcellularLocation>
</comment>
<proteinExistence type="inferred from homology"/>
<feature type="transmembrane region" description="Helical" evidence="8">
    <location>
        <begin position="21"/>
        <end position="43"/>
    </location>
</feature>
<dbReference type="InterPro" id="IPR000515">
    <property type="entry name" value="MetI-like"/>
</dbReference>
<evidence type="ECO:0000256" key="8">
    <source>
        <dbReference type="RuleBase" id="RU363032"/>
    </source>
</evidence>
<evidence type="ECO:0000256" key="5">
    <source>
        <dbReference type="ARBA" id="ARBA00022692"/>
    </source>
</evidence>
<keyword evidence="11" id="KW-1185">Reference proteome</keyword>
<protein>
    <submittedName>
        <fullName evidence="10">ABC-type spermidine/putrescine transport system permease subunit I</fullName>
    </submittedName>
</protein>
<feature type="transmembrane region" description="Helical" evidence="8">
    <location>
        <begin position="264"/>
        <end position="285"/>
    </location>
</feature>
<evidence type="ECO:0000256" key="1">
    <source>
        <dbReference type="ARBA" id="ARBA00004651"/>
    </source>
</evidence>
<evidence type="ECO:0000313" key="11">
    <source>
        <dbReference type="Proteomes" id="UP000547879"/>
    </source>
</evidence>
<dbReference type="CDD" id="cd06261">
    <property type="entry name" value="TM_PBP2"/>
    <property type="match status" value="1"/>
</dbReference>
<evidence type="ECO:0000256" key="3">
    <source>
        <dbReference type="ARBA" id="ARBA00022448"/>
    </source>
</evidence>
<gene>
    <name evidence="10" type="ORF">HNQ72_005785</name>
</gene>
<feature type="domain" description="ABC transmembrane type-1" evidence="9">
    <location>
        <begin position="79"/>
        <end position="289"/>
    </location>
</feature>
<dbReference type="SUPFAM" id="SSF161098">
    <property type="entry name" value="MetI-like"/>
    <property type="match status" value="1"/>
</dbReference>
<evidence type="ECO:0000256" key="2">
    <source>
        <dbReference type="ARBA" id="ARBA00007069"/>
    </source>
</evidence>
<reference evidence="10 11" key="1">
    <citation type="submission" date="2020-08" db="EMBL/GenBank/DDBJ databases">
        <title>Genomic Encyclopedia of Type Strains, Phase IV (KMG-IV): sequencing the most valuable type-strain genomes for metagenomic binning, comparative biology and taxonomic classification.</title>
        <authorList>
            <person name="Goeker M."/>
        </authorList>
    </citation>
    <scope>NUCLEOTIDE SEQUENCE [LARGE SCALE GENOMIC DNA]</scope>
    <source>
        <strain evidence="10 11">DSM 100734</strain>
    </source>
</reference>
<feature type="transmembrane region" description="Helical" evidence="8">
    <location>
        <begin position="111"/>
        <end position="135"/>
    </location>
</feature>
<evidence type="ECO:0000256" key="4">
    <source>
        <dbReference type="ARBA" id="ARBA00022475"/>
    </source>
</evidence>
<dbReference type="PROSITE" id="PS50928">
    <property type="entry name" value="ABC_TM1"/>
    <property type="match status" value="1"/>
</dbReference>
<dbReference type="Proteomes" id="UP000547879">
    <property type="component" value="Unassembled WGS sequence"/>
</dbReference>